<evidence type="ECO:0000313" key="2">
    <source>
        <dbReference type="Proteomes" id="UP001151760"/>
    </source>
</evidence>
<protein>
    <submittedName>
        <fullName evidence="1">Uncharacterized protein</fullName>
    </submittedName>
</protein>
<name>A0ABQ5FRU1_9ASTR</name>
<keyword evidence="2" id="KW-1185">Reference proteome</keyword>
<reference evidence="1" key="2">
    <citation type="submission" date="2022-01" db="EMBL/GenBank/DDBJ databases">
        <authorList>
            <person name="Yamashiro T."/>
            <person name="Shiraishi A."/>
            <person name="Satake H."/>
            <person name="Nakayama K."/>
        </authorList>
    </citation>
    <scope>NUCLEOTIDE SEQUENCE</scope>
</reference>
<comment type="caution">
    <text evidence="1">The sequence shown here is derived from an EMBL/GenBank/DDBJ whole genome shotgun (WGS) entry which is preliminary data.</text>
</comment>
<gene>
    <name evidence="1" type="ORF">Tco_1017568</name>
</gene>
<reference evidence="1" key="1">
    <citation type="journal article" date="2022" name="Int. J. Mol. Sci.">
        <title>Draft Genome of Tanacetum Coccineum: Genomic Comparison of Closely Related Tanacetum-Family Plants.</title>
        <authorList>
            <person name="Yamashiro T."/>
            <person name="Shiraishi A."/>
            <person name="Nakayama K."/>
            <person name="Satake H."/>
        </authorList>
    </citation>
    <scope>NUCLEOTIDE SEQUENCE</scope>
</reference>
<dbReference type="Proteomes" id="UP001151760">
    <property type="component" value="Unassembled WGS sequence"/>
</dbReference>
<accession>A0ABQ5FRU1</accession>
<sequence length="191" mass="21828">MLLPSTSHKDDLLEADMSLRKRAYFTAPTSRFEVGESSSAAAARQAERPMSREVGFGITNTWDELVDTIQKITPTTLEEVNQSMTELASTTSRDTHEIHVRLEDAQDDITLHRGRVNMLFRDRRFHCHTAMLLESKARHAWEVWSHSMNCSKVVHDELQAYRVQVNTHEIQIQTRDTHIGSLETLVTTLVA</sequence>
<organism evidence="1 2">
    <name type="scientific">Tanacetum coccineum</name>
    <dbReference type="NCBI Taxonomy" id="301880"/>
    <lineage>
        <taxon>Eukaryota</taxon>
        <taxon>Viridiplantae</taxon>
        <taxon>Streptophyta</taxon>
        <taxon>Embryophyta</taxon>
        <taxon>Tracheophyta</taxon>
        <taxon>Spermatophyta</taxon>
        <taxon>Magnoliopsida</taxon>
        <taxon>eudicotyledons</taxon>
        <taxon>Gunneridae</taxon>
        <taxon>Pentapetalae</taxon>
        <taxon>asterids</taxon>
        <taxon>campanulids</taxon>
        <taxon>Asterales</taxon>
        <taxon>Asteraceae</taxon>
        <taxon>Asteroideae</taxon>
        <taxon>Anthemideae</taxon>
        <taxon>Anthemidinae</taxon>
        <taxon>Tanacetum</taxon>
    </lineage>
</organism>
<dbReference type="EMBL" id="BQNB010017685">
    <property type="protein sequence ID" value="GJT66088.1"/>
    <property type="molecule type" value="Genomic_DNA"/>
</dbReference>
<evidence type="ECO:0000313" key="1">
    <source>
        <dbReference type="EMBL" id="GJT66088.1"/>
    </source>
</evidence>
<proteinExistence type="predicted"/>